<evidence type="ECO:0000256" key="1">
    <source>
        <dbReference type="SAM" id="Phobius"/>
    </source>
</evidence>
<dbReference type="Gene3D" id="1.20.1250.20">
    <property type="entry name" value="MFS general substrate transporter like domains"/>
    <property type="match status" value="2"/>
</dbReference>
<dbReference type="EMBL" id="JAVREH010000029">
    <property type="protein sequence ID" value="MDT0263119.1"/>
    <property type="molecule type" value="Genomic_DNA"/>
</dbReference>
<accession>A0ABU2JF89</accession>
<reference evidence="3" key="1">
    <citation type="submission" date="2023-07" db="EMBL/GenBank/DDBJ databases">
        <title>30 novel species of actinomycetes from the DSMZ collection.</title>
        <authorList>
            <person name="Nouioui I."/>
        </authorList>
    </citation>
    <scope>NUCLEOTIDE SEQUENCE [LARGE SCALE GENOMIC DNA]</scope>
    <source>
        <strain evidence="3">DSM 44399</strain>
    </source>
</reference>
<dbReference type="InterPro" id="IPR011701">
    <property type="entry name" value="MFS"/>
</dbReference>
<feature type="transmembrane region" description="Helical" evidence="1">
    <location>
        <begin position="322"/>
        <end position="341"/>
    </location>
</feature>
<dbReference type="Pfam" id="PF07690">
    <property type="entry name" value="MFS_1"/>
    <property type="match status" value="1"/>
</dbReference>
<protein>
    <recommendedName>
        <fullName evidence="4">MFS transporter</fullName>
    </recommendedName>
</protein>
<dbReference type="SUPFAM" id="SSF103473">
    <property type="entry name" value="MFS general substrate transporter"/>
    <property type="match status" value="1"/>
</dbReference>
<organism evidence="2 3">
    <name type="scientific">Jatrophihabitans lederbergiae</name>
    <dbReference type="NCBI Taxonomy" id="3075547"/>
    <lineage>
        <taxon>Bacteria</taxon>
        <taxon>Bacillati</taxon>
        <taxon>Actinomycetota</taxon>
        <taxon>Actinomycetes</taxon>
        <taxon>Jatrophihabitantales</taxon>
        <taxon>Jatrophihabitantaceae</taxon>
        <taxon>Jatrophihabitans</taxon>
    </lineage>
</organism>
<keyword evidence="1" id="KW-1133">Transmembrane helix</keyword>
<evidence type="ECO:0000313" key="2">
    <source>
        <dbReference type="EMBL" id="MDT0263119.1"/>
    </source>
</evidence>
<feature type="transmembrane region" description="Helical" evidence="1">
    <location>
        <begin position="76"/>
        <end position="96"/>
    </location>
</feature>
<dbReference type="Proteomes" id="UP001183176">
    <property type="component" value="Unassembled WGS sequence"/>
</dbReference>
<dbReference type="InterPro" id="IPR036259">
    <property type="entry name" value="MFS_trans_sf"/>
</dbReference>
<feature type="transmembrane region" description="Helical" evidence="1">
    <location>
        <begin position="271"/>
        <end position="292"/>
    </location>
</feature>
<feature type="transmembrane region" description="Helical" evidence="1">
    <location>
        <begin position="244"/>
        <end position="265"/>
    </location>
</feature>
<proteinExistence type="predicted"/>
<keyword evidence="1" id="KW-0472">Membrane</keyword>
<dbReference type="PANTHER" id="PTHR23542:SF1">
    <property type="entry name" value="MAJOR FACILITATOR SUPERFAMILY (MFS) PROFILE DOMAIN-CONTAINING PROTEIN"/>
    <property type="match status" value="1"/>
</dbReference>
<keyword evidence="1" id="KW-0812">Transmembrane</keyword>
<dbReference type="PANTHER" id="PTHR23542">
    <property type="match status" value="1"/>
</dbReference>
<sequence>MIGKAVVKNRRAAALLGALSLNRIAGAAFPVVLVVSLANARGYGPAAAVQGFWVFSMTATAPFRARLLDRIGRERVLIPQATLSVAALLFLAVAATSSHIPWPIALLAAGLSAIVSPSIDAVVRTTWRSIGTDDDEVKALHSFDSILEEAGFLLGPLFASVLMVTVGIRPAVFLVWAAAAAGITLTLSSKEVRSALHSKQKSVVSAADTALPQDVTIEPAPRRIVRTLAGPIASRELQRIVAPLILMGTVFGILAILVPAMSAAAGSPGDAGFVLACISLGGVVGALVYATITWAASLRLRQAVLGLIFGTPLLAGFAAHQLWLLGVLLVAAGLVVTPLYINSYLMMDKEIPDDVIHEANTWVPVGNNVGYLLGITLAGVVIGRGEHIEAGLQLVTATAAVFVAYSVLQVVWARQATQTAAGSPPAPSAARAG</sequence>
<evidence type="ECO:0008006" key="4">
    <source>
        <dbReference type="Google" id="ProtNLM"/>
    </source>
</evidence>
<keyword evidence="3" id="KW-1185">Reference proteome</keyword>
<gene>
    <name evidence="2" type="ORF">RM423_17155</name>
</gene>
<comment type="caution">
    <text evidence="2">The sequence shown here is derived from an EMBL/GenBank/DDBJ whole genome shotgun (WGS) entry which is preliminary data.</text>
</comment>
<feature type="transmembrane region" description="Helical" evidence="1">
    <location>
        <begin position="394"/>
        <end position="412"/>
    </location>
</feature>
<dbReference type="RefSeq" id="WP_311424266.1">
    <property type="nucleotide sequence ID" value="NZ_JAVREH010000029.1"/>
</dbReference>
<feature type="transmembrane region" description="Helical" evidence="1">
    <location>
        <begin position="42"/>
        <end position="64"/>
    </location>
</feature>
<feature type="transmembrane region" description="Helical" evidence="1">
    <location>
        <begin position="361"/>
        <end position="382"/>
    </location>
</feature>
<evidence type="ECO:0000313" key="3">
    <source>
        <dbReference type="Proteomes" id="UP001183176"/>
    </source>
</evidence>
<name>A0ABU2JF89_9ACTN</name>